<feature type="transmembrane region" description="Helical" evidence="6">
    <location>
        <begin position="182"/>
        <end position="201"/>
    </location>
</feature>
<feature type="transmembrane region" description="Helical" evidence="6">
    <location>
        <begin position="80"/>
        <end position="101"/>
    </location>
</feature>
<reference evidence="7 8" key="1">
    <citation type="submission" date="2024-02" db="EMBL/GenBank/DDBJ databases">
        <title>FIRST GENOME SEQUENCES OF Leishmania (Viannia) shawi, Leishmania (Viannia) lindenbergi AND Leishmania (Viannia) utingensis.</title>
        <authorList>
            <person name="Resadore F."/>
            <person name="Custodio M.G.F."/>
            <person name="Boite M.C."/>
            <person name="Cupolillo E."/>
            <person name="Ferreira G.E.M."/>
        </authorList>
    </citation>
    <scope>NUCLEOTIDE SEQUENCE [LARGE SCALE GENOMIC DNA]</scope>
    <source>
        <strain evidence="7 8">ITUB/BR/1977/M4964</strain>
    </source>
</reference>
<dbReference type="Proteomes" id="UP001482455">
    <property type="component" value="Unassembled WGS sequence"/>
</dbReference>
<keyword evidence="2 6" id="KW-0812">Transmembrane</keyword>
<feature type="transmembrane region" description="Helical" evidence="6">
    <location>
        <begin position="6"/>
        <end position="25"/>
    </location>
</feature>
<comment type="caution">
    <text evidence="7">The sequence shown here is derived from an EMBL/GenBank/DDBJ whole genome shotgun (WGS) entry which is preliminary data.</text>
</comment>
<feature type="region of interest" description="Disordered" evidence="5">
    <location>
        <begin position="124"/>
        <end position="156"/>
    </location>
</feature>
<keyword evidence="4 6" id="KW-0472">Membrane</keyword>
<feature type="transmembrane region" description="Helical" evidence="6">
    <location>
        <begin position="37"/>
        <end position="56"/>
    </location>
</feature>
<proteinExistence type="predicted"/>
<evidence type="ECO:0000256" key="6">
    <source>
        <dbReference type="SAM" id="Phobius"/>
    </source>
</evidence>
<dbReference type="PANTHER" id="PTHR21576">
    <property type="entry name" value="UNCHARACTERIZED NODULIN-LIKE PROTEIN"/>
    <property type="match status" value="1"/>
</dbReference>
<feature type="non-terminal residue" evidence="7">
    <location>
        <position position="260"/>
    </location>
</feature>
<evidence type="ECO:0000256" key="4">
    <source>
        <dbReference type="ARBA" id="ARBA00023136"/>
    </source>
</evidence>
<evidence type="ECO:0000256" key="1">
    <source>
        <dbReference type="ARBA" id="ARBA00004141"/>
    </source>
</evidence>
<organism evidence="7 8">
    <name type="scientific">Leishmania utingensis</name>
    <dbReference type="NCBI Taxonomy" id="653362"/>
    <lineage>
        <taxon>Eukaryota</taxon>
        <taxon>Discoba</taxon>
        <taxon>Euglenozoa</taxon>
        <taxon>Kinetoplastea</taxon>
        <taxon>Metakinetoplastina</taxon>
        <taxon>Trypanosomatida</taxon>
        <taxon>Trypanosomatidae</taxon>
        <taxon>Leishmaniinae</taxon>
        <taxon>Leishmania</taxon>
    </lineage>
</organism>
<feature type="transmembrane region" description="Helical" evidence="6">
    <location>
        <begin position="213"/>
        <end position="233"/>
    </location>
</feature>
<dbReference type="GO" id="GO:0016020">
    <property type="term" value="C:membrane"/>
    <property type="evidence" value="ECO:0007669"/>
    <property type="project" value="UniProtKB-SubCell"/>
</dbReference>
<evidence type="ECO:0000313" key="7">
    <source>
        <dbReference type="EMBL" id="KAL0516006.1"/>
    </source>
</evidence>
<name>A0AAW3B357_9TRYP</name>
<keyword evidence="3 6" id="KW-1133">Transmembrane helix</keyword>
<dbReference type="EMBL" id="JBAMZL010000001">
    <property type="protein sequence ID" value="KAL0516006.1"/>
    <property type="molecule type" value="Genomic_DNA"/>
</dbReference>
<evidence type="ECO:0000256" key="2">
    <source>
        <dbReference type="ARBA" id="ARBA00022692"/>
    </source>
</evidence>
<protein>
    <submittedName>
        <fullName evidence="7">Uncharacterized protein</fullName>
    </submittedName>
</protein>
<evidence type="ECO:0000256" key="5">
    <source>
        <dbReference type="SAM" id="MobiDB-lite"/>
    </source>
</evidence>
<keyword evidence="8" id="KW-1185">Reference proteome</keyword>
<evidence type="ECO:0000256" key="3">
    <source>
        <dbReference type="ARBA" id="ARBA00022989"/>
    </source>
</evidence>
<dbReference type="PANTHER" id="PTHR21576:SF157">
    <property type="entry name" value="NODULIN-LIKE DOMAIN-CONTAINING PROTEIN"/>
    <property type="match status" value="1"/>
</dbReference>
<feature type="non-terminal residue" evidence="7">
    <location>
        <position position="1"/>
    </location>
</feature>
<gene>
    <name evidence="7" type="ORF">Q4I30_000492</name>
</gene>
<accession>A0AAW3B357</accession>
<dbReference type="AlphaFoldDB" id="A0AAW3B357"/>
<sequence length="260" mass="28697">AALPLPYIVAALGNGFLAGVAILVTRTIFAKDPAKHYHFCFTASMLASLVFNRFLYGEWYTVQADKQARADKMCYGKKCVMMPMLVLLGLACSAFITDVVLHLRYRSYCQKALSERARLREEAAADDDLSPHSAAREEQRRRARQAGEIGSGKGGCRRSPHGLLIWPPASDTQATPAAALPLPYIVAALGNGFLAGVAILVTRTIFAKDPAKHYHFCFTASMLASLVFNRFLYGEWYTVQADKQARADKMCYGKKCVMMP</sequence>
<comment type="subcellular location">
    <subcellularLocation>
        <location evidence="1">Membrane</location>
        <topology evidence="1">Multi-pass membrane protein</topology>
    </subcellularLocation>
</comment>
<evidence type="ECO:0000313" key="8">
    <source>
        <dbReference type="Proteomes" id="UP001482455"/>
    </source>
</evidence>